<evidence type="ECO:0000256" key="6">
    <source>
        <dbReference type="ARBA" id="ARBA00022989"/>
    </source>
</evidence>
<dbReference type="GeneID" id="92959277"/>
<dbReference type="InterPro" id="IPR038379">
    <property type="entry name" value="SecE_sf"/>
</dbReference>
<evidence type="ECO:0000256" key="8">
    <source>
        <dbReference type="ARBA" id="ARBA00023136"/>
    </source>
</evidence>
<keyword evidence="3 9" id="KW-1003">Cell membrane</keyword>
<keyword evidence="6 9" id="KW-1133">Transmembrane helix</keyword>
<keyword evidence="5 9" id="KW-0653">Protein transport</keyword>
<name>A0A090IWS3_9BACI</name>
<dbReference type="eggNOG" id="COG0690">
    <property type="taxonomic scope" value="Bacteria"/>
</dbReference>
<protein>
    <recommendedName>
        <fullName evidence="9">Protein translocase subunit SecE</fullName>
    </recommendedName>
</protein>
<dbReference type="KEGG" id="bthv:CQJ30_00625"/>
<evidence type="ECO:0000256" key="1">
    <source>
        <dbReference type="ARBA" id="ARBA00004370"/>
    </source>
</evidence>
<dbReference type="Proteomes" id="UP000040576">
    <property type="component" value="Unassembled WGS sequence"/>
</dbReference>
<keyword evidence="7 9" id="KW-0811">Translocation</keyword>
<dbReference type="PATRIC" id="fig|35841.6.peg.829"/>
<gene>
    <name evidence="9" type="primary">secE</name>
    <name evidence="10" type="ORF">BT1A1_0104</name>
</gene>
<evidence type="ECO:0000256" key="2">
    <source>
        <dbReference type="ARBA" id="ARBA00022448"/>
    </source>
</evidence>
<evidence type="ECO:0000256" key="5">
    <source>
        <dbReference type="ARBA" id="ARBA00022927"/>
    </source>
</evidence>
<sequence>MQRISKFFHNVIVEMRKVRWPHRKELTKYTITVITTLIFFTIFFTLVDLGLTQIIELLP</sequence>
<dbReference type="RefSeq" id="WP_034766984.1">
    <property type="nucleotide sequence ID" value="NZ_CCRF01000006.1"/>
</dbReference>
<dbReference type="PROSITE" id="PS01067">
    <property type="entry name" value="SECE_SEC61G"/>
    <property type="match status" value="1"/>
</dbReference>
<reference evidence="10 11" key="1">
    <citation type="submission" date="2014-07" db="EMBL/GenBank/DDBJ databases">
        <authorList>
            <person name="Wibberg Daniel"/>
        </authorList>
    </citation>
    <scope>NUCLEOTIDE SEQUENCE [LARGE SCALE GENOMIC DNA]</scope>
</reference>
<accession>A0A090IWS3</accession>
<comment type="subcellular location">
    <subcellularLocation>
        <location evidence="9">Cell membrane</location>
        <topology evidence="9">Single-pass membrane protein</topology>
    </subcellularLocation>
    <subcellularLocation>
        <location evidence="1">Membrane</location>
    </subcellularLocation>
</comment>
<dbReference type="GO" id="GO:0043952">
    <property type="term" value="P:protein transport by the Sec complex"/>
    <property type="evidence" value="ECO:0007669"/>
    <property type="project" value="UniProtKB-UniRule"/>
</dbReference>
<dbReference type="InterPro" id="IPR001901">
    <property type="entry name" value="Translocase_SecE/Sec61-g"/>
</dbReference>
<evidence type="ECO:0000256" key="7">
    <source>
        <dbReference type="ARBA" id="ARBA00023010"/>
    </source>
</evidence>
<dbReference type="EMBL" id="CCRF01000006">
    <property type="protein sequence ID" value="CED99975.1"/>
    <property type="molecule type" value="Genomic_DNA"/>
</dbReference>
<dbReference type="PANTHER" id="PTHR33910:SF1">
    <property type="entry name" value="PROTEIN TRANSLOCASE SUBUNIT SECE"/>
    <property type="match status" value="1"/>
</dbReference>
<keyword evidence="4 9" id="KW-0812">Transmembrane</keyword>
<keyword evidence="11" id="KW-1185">Reference proteome</keyword>
<feature type="transmembrane region" description="Helical" evidence="9">
    <location>
        <begin position="26"/>
        <end position="47"/>
    </location>
</feature>
<comment type="subunit">
    <text evidence="9">Component of the Sec protein translocase complex. Heterotrimer consisting of SecY, SecE and SecG subunits. The heterotrimers can form oligomers, although 1 heterotrimer is thought to be able to translocate proteins. Interacts with the ribosome. Interacts with SecDF, and other proteins may be involved. Interacts with SecA.</text>
</comment>
<dbReference type="AlphaFoldDB" id="A0A090IWS3"/>
<evidence type="ECO:0000256" key="3">
    <source>
        <dbReference type="ARBA" id="ARBA00022475"/>
    </source>
</evidence>
<dbReference type="GO" id="GO:0008320">
    <property type="term" value="F:protein transmembrane transporter activity"/>
    <property type="evidence" value="ECO:0007669"/>
    <property type="project" value="UniProtKB-UniRule"/>
</dbReference>
<dbReference type="HAMAP" id="MF_00422">
    <property type="entry name" value="SecE"/>
    <property type="match status" value="1"/>
</dbReference>
<dbReference type="GO" id="GO:0006605">
    <property type="term" value="P:protein targeting"/>
    <property type="evidence" value="ECO:0007669"/>
    <property type="project" value="UniProtKB-UniRule"/>
</dbReference>
<dbReference type="GO" id="GO:0005886">
    <property type="term" value="C:plasma membrane"/>
    <property type="evidence" value="ECO:0007669"/>
    <property type="project" value="UniProtKB-SubCell"/>
</dbReference>
<evidence type="ECO:0000256" key="4">
    <source>
        <dbReference type="ARBA" id="ARBA00022692"/>
    </source>
</evidence>
<comment type="similarity">
    <text evidence="9">Belongs to the SecE/SEC61-gamma family.</text>
</comment>
<evidence type="ECO:0000256" key="9">
    <source>
        <dbReference type="HAMAP-Rule" id="MF_00422"/>
    </source>
</evidence>
<dbReference type="Gene3D" id="1.20.5.1030">
    <property type="entry name" value="Preprotein translocase secy subunit"/>
    <property type="match status" value="1"/>
</dbReference>
<evidence type="ECO:0000313" key="10">
    <source>
        <dbReference type="EMBL" id="CED99975.1"/>
    </source>
</evidence>
<dbReference type="InterPro" id="IPR005807">
    <property type="entry name" value="SecE_bac"/>
</dbReference>
<dbReference type="Pfam" id="PF00584">
    <property type="entry name" value="SecE"/>
    <property type="match status" value="1"/>
</dbReference>
<organism evidence="10 11">
    <name type="scientific">Caldibacillus thermoamylovorans</name>
    <dbReference type="NCBI Taxonomy" id="35841"/>
    <lineage>
        <taxon>Bacteria</taxon>
        <taxon>Bacillati</taxon>
        <taxon>Bacillota</taxon>
        <taxon>Bacilli</taxon>
        <taxon>Bacillales</taxon>
        <taxon>Bacillaceae</taxon>
        <taxon>Caldibacillus</taxon>
    </lineage>
</organism>
<dbReference type="PANTHER" id="PTHR33910">
    <property type="entry name" value="PROTEIN TRANSLOCASE SUBUNIT SECE"/>
    <property type="match status" value="1"/>
</dbReference>
<proteinExistence type="inferred from homology"/>
<dbReference type="GO" id="GO:0065002">
    <property type="term" value="P:intracellular protein transmembrane transport"/>
    <property type="evidence" value="ECO:0007669"/>
    <property type="project" value="UniProtKB-UniRule"/>
</dbReference>
<keyword evidence="8 9" id="KW-0472">Membrane</keyword>
<evidence type="ECO:0000313" key="11">
    <source>
        <dbReference type="Proteomes" id="UP000040576"/>
    </source>
</evidence>
<keyword evidence="2 9" id="KW-0813">Transport</keyword>
<comment type="function">
    <text evidence="9">Essential subunit of the Sec protein translocation channel SecYEG. Clamps together the 2 halves of SecY. May contact the channel plug during translocation.</text>
</comment>
<dbReference type="GO" id="GO:0009306">
    <property type="term" value="P:protein secretion"/>
    <property type="evidence" value="ECO:0007669"/>
    <property type="project" value="UniProtKB-UniRule"/>
</dbReference>
<dbReference type="NCBIfam" id="TIGR00964">
    <property type="entry name" value="secE_bact"/>
    <property type="match status" value="1"/>
</dbReference>